<keyword evidence="1" id="KW-0614">Plasmid</keyword>
<dbReference type="Proteomes" id="UP000185109">
    <property type="component" value="Plasmid pRsp8C3c"/>
</dbReference>
<evidence type="ECO:0000313" key="1">
    <source>
        <dbReference type="EMBL" id="APO79067.1"/>
    </source>
</evidence>
<evidence type="ECO:0000313" key="2">
    <source>
        <dbReference type="Proteomes" id="UP000185109"/>
    </source>
</evidence>
<organism evidence="1 2">
    <name type="scientific">Rhizobium etli 8C-3</name>
    <dbReference type="NCBI Taxonomy" id="538025"/>
    <lineage>
        <taxon>Bacteria</taxon>
        <taxon>Pseudomonadati</taxon>
        <taxon>Pseudomonadota</taxon>
        <taxon>Alphaproteobacteria</taxon>
        <taxon>Hyphomicrobiales</taxon>
        <taxon>Rhizobiaceae</taxon>
        <taxon>Rhizobium/Agrobacterium group</taxon>
        <taxon>Rhizobium</taxon>
    </lineage>
</organism>
<dbReference type="EMBL" id="CP017244">
    <property type="protein sequence ID" value="APO79067.1"/>
    <property type="molecule type" value="Genomic_DNA"/>
</dbReference>
<proteinExistence type="predicted"/>
<gene>
    <name evidence="1" type="ORF">AM571_PC01335</name>
</gene>
<name>A0A1L5PFS0_RHIET</name>
<protein>
    <submittedName>
        <fullName evidence="1">Uncharacterized protein</fullName>
    </submittedName>
</protein>
<accession>A0A1L5PFS0</accession>
<dbReference type="AlphaFoldDB" id="A0A1L5PFS0"/>
<geneLocation type="plasmid" evidence="2">
    <name>prsp8c3c</name>
</geneLocation>
<sequence length="62" mass="6741">MSVFGVEINIVWRLPHFLMPLLQQTQHGRYLVGELLTAALKMVCNTFAPALSTASAIVGSTP</sequence>
<reference evidence="1 2" key="1">
    <citation type="submission" date="2016-09" db="EMBL/GenBank/DDBJ databases">
        <title>The complete genome sequences of Rhizobium gallicum, symbiovars gallicum and phaseoli, symbionts associated to common bean (Phaseolus vulgaris).</title>
        <authorList>
            <person name="Bustos P."/>
            <person name="Santamaria R.I."/>
            <person name="Perez-Carrascal O.M."/>
            <person name="Juarez S."/>
            <person name="Lozano L."/>
            <person name="Martinez-Flores I."/>
            <person name="Martinez-Romero E."/>
            <person name="Cevallos M."/>
            <person name="Romero D."/>
            <person name="Davila G."/>
            <person name="Gonzalez V."/>
        </authorList>
    </citation>
    <scope>NUCLEOTIDE SEQUENCE [LARGE SCALE GENOMIC DNA]</scope>
    <source>
        <strain evidence="1 2">8C-3</strain>
        <plasmid evidence="2">Plasmid prsp8c3c</plasmid>
    </source>
</reference>